<dbReference type="GO" id="GO:0051213">
    <property type="term" value="F:dioxygenase activity"/>
    <property type="evidence" value="ECO:0007669"/>
    <property type="project" value="UniProtKB-KW"/>
</dbReference>
<dbReference type="InterPro" id="IPR044043">
    <property type="entry name" value="VanA_C_cat"/>
</dbReference>
<dbReference type="AlphaFoldDB" id="A0A2G1QLG0"/>
<keyword evidence="7" id="KW-0223">Dioxygenase</keyword>
<feature type="domain" description="Rieske" evidence="6">
    <location>
        <begin position="28"/>
        <end position="131"/>
    </location>
</feature>
<organism evidence="7 8">
    <name type="scientific">Zhengella mangrovi</name>
    <dbReference type="NCBI Taxonomy" id="1982044"/>
    <lineage>
        <taxon>Bacteria</taxon>
        <taxon>Pseudomonadati</taxon>
        <taxon>Pseudomonadota</taxon>
        <taxon>Alphaproteobacteria</taxon>
        <taxon>Hyphomicrobiales</taxon>
        <taxon>Notoacmeibacteraceae</taxon>
        <taxon>Zhengella</taxon>
    </lineage>
</organism>
<dbReference type="InterPro" id="IPR050584">
    <property type="entry name" value="Cholesterol_7-desaturase"/>
</dbReference>
<dbReference type="GO" id="GO:0046872">
    <property type="term" value="F:metal ion binding"/>
    <property type="evidence" value="ECO:0007669"/>
    <property type="project" value="UniProtKB-KW"/>
</dbReference>
<dbReference type="Gene3D" id="2.102.10.10">
    <property type="entry name" value="Rieske [2Fe-2S] iron-sulphur domain"/>
    <property type="match status" value="1"/>
</dbReference>
<dbReference type="EMBL" id="PDVP01000008">
    <property type="protein sequence ID" value="PHP66363.1"/>
    <property type="molecule type" value="Genomic_DNA"/>
</dbReference>
<keyword evidence="1" id="KW-0001">2Fe-2S</keyword>
<name>A0A2G1QLG0_9HYPH</name>
<dbReference type="GO" id="GO:0051537">
    <property type="term" value="F:2 iron, 2 sulfur cluster binding"/>
    <property type="evidence" value="ECO:0007669"/>
    <property type="project" value="UniProtKB-KW"/>
</dbReference>
<comment type="caution">
    <text evidence="7">The sequence shown here is derived from an EMBL/GenBank/DDBJ whole genome shotgun (WGS) entry which is preliminary data.</text>
</comment>
<reference evidence="7 8" key="1">
    <citation type="submission" date="2017-10" db="EMBL/GenBank/DDBJ databases">
        <title>Sedimentibacterium mangrovi gen. nov., sp. nov., a novel member of family Phyllobacteriacea isolated from mangrove sediment.</title>
        <authorList>
            <person name="Liao H."/>
            <person name="Tian Y."/>
        </authorList>
    </citation>
    <scope>NUCLEOTIDE SEQUENCE [LARGE SCALE GENOMIC DNA]</scope>
    <source>
        <strain evidence="7 8">X9-2-2</strain>
    </source>
</reference>
<accession>A0A2G1QLG0</accession>
<evidence type="ECO:0000256" key="2">
    <source>
        <dbReference type="ARBA" id="ARBA00022723"/>
    </source>
</evidence>
<dbReference type="InterPro" id="IPR036922">
    <property type="entry name" value="Rieske_2Fe-2S_sf"/>
</dbReference>
<dbReference type="RefSeq" id="WP_099306943.1">
    <property type="nucleotide sequence ID" value="NZ_PDVP01000008.1"/>
</dbReference>
<protein>
    <submittedName>
        <fullName evidence="7">3-phenylpropionate dioxygenase</fullName>
    </submittedName>
</protein>
<dbReference type="OrthoDB" id="9800776at2"/>
<dbReference type="SUPFAM" id="SSF50022">
    <property type="entry name" value="ISP domain"/>
    <property type="match status" value="1"/>
</dbReference>
<dbReference type="Proteomes" id="UP000221168">
    <property type="component" value="Unassembled WGS sequence"/>
</dbReference>
<evidence type="ECO:0000256" key="4">
    <source>
        <dbReference type="ARBA" id="ARBA00023004"/>
    </source>
</evidence>
<dbReference type="SUPFAM" id="SSF55961">
    <property type="entry name" value="Bet v1-like"/>
    <property type="match status" value="1"/>
</dbReference>
<evidence type="ECO:0000256" key="5">
    <source>
        <dbReference type="ARBA" id="ARBA00023014"/>
    </source>
</evidence>
<gene>
    <name evidence="7" type="ORF">CSC94_13795</name>
</gene>
<dbReference type="PANTHER" id="PTHR21266">
    <property type="entry name" value="IRON-SULFUR DOMAIN CONTAINING PROTEIN"/>
    <property type="match status" value="1"/>
</dbReference>
<dbReference type="InterPro" id="IPR017941">
    <property type="entry name" value="Rieske_2Fe-2S"/>
</dbReference>
<evidence type="ECO:0000256" key="1">
    <source>
        <dbReference type="ARBA" id="ARBA00022714"/>
    </source>
</evidence>
<dbReference type="Gene3D" id="3.90.380.10">
    <property type="entry name" value="Naphthalene 1,2-dioxygenase Alpha Subunit, Chain A, domain 1"/>
    <property type="match status" value="1"/>
</dbReference>
<sequence length="350" mass="40159">MLDAPKTDVTVTDEMIEQRLKVGLRNQWWAICPSHFVKDKPVSLFRLGYRMVLWRKYDGSVACLEDFCPHRGAPLSRGIAVDDRIACGYHGVQVDETGTAVSVPGSPGCKLEGMRCVRTFPIIEQFGVIFAYVSDDANPNPEPAPFVAPEQLTSPEYSSFLNYAEWQGDYRFVIDNVMDPMHGTFLHKQSHSMNFGDTRAKFVINDTDHGFVFEKDGQRGVNFDFSEWGETGIHWLRLEIPYPKTGGPGGNFHIVGMYTPINDRMAAIFHWRCRQVDGWQRDAWRFLYKNRLEERHHHVLEQDRVMLEDILVDPRGREILYQHDLGLVRVRRRMASLAREQLEAELGAGA</sequence>
<keyword evidence="8" id="KW-1185">Reference proteome</keyword>
<dbReference type="Pfam" id="PF19112">
    <property type="entry name" value="VanA_C"/>
    <property type="match status" value="1"/>
</dbReference>
<dbReference type="Pfam" id="PF00355">
    <property type="entry name" value="Rieske"/>
    <property type="match status" value="1"/>
</dbReference>
<evidence type="ECO:0000256" key="3">
    <source>
        <dbReference type="ARBA" id="ARBA00023002"/>
    </source>
</evidence>
<keyword evidence="4" id="KW-0408">Iron</keyword>
<evidence type="ECO:0000259" key="6">
    <source>
        <dbReference type="PROSITE" id="PS51296"/>
    </source>
</evidence>
<dbReference type="PANTHER" id="PTHR21266:SF60">
    <property type="entry name" value="3-KETOSTEROID-9-ALPHA-MONOOXYGENASE, OXYGENASE COMPONENT"/>
    <property type="match status" value="1"/>
</dbReference>
<evidence type="ECO:0000313" key="8">
    <source>
        <dbReference type="Proteomes" id="UP000221168"/>
    </source>
</evidence>
<dbReference type="PROSITE" id="PS51296">
    <property type="entry name" value="RIESKE"/>
    <property type="match status" value="1"/>
</dbReference>
<keyword evidence="2" id="KW-0479">Metal-binding</keyword>
<proteinExistence type="predicted"/>
<keyword evidence="3" id="KW-0560">Oxidoreductase</keyword>
<keyword evidence="5" id="KW-0411">Iron-sulfur</keyword>
<evidence type="ECO:0000313" key="7">
    <source>
        <dbReference type="EMBL" id="PHP66363.1"/>
    </source>
</evidence>